<accession>A0A375IGT6</accession>
<evidence type="ECO:0000313" key="2">
    <source>
        <dbReference type="EMBL" id="SPK73201.1"/>
    </source>
</evidence>
<gene>
    <name evidence="2" type="ORF">CT19425_90305</name>
</gene>
<proteinExistence type="predicted"/>
<dbReference type="AlphaFoldDB" id="A0A375IGT6"/>
<dbReference type="Pfam" id="PF23343">
    <property type="entry name" value="REP_ORF2-G2P"/>
    <property type="match status" value="1"/>
</dbReference>
<evidence type="ECO:0000259" key="1">
    <source>
        <dbReference type="Pfam" id="PF23343"/>
    </source>
</evidence>
<organism evidence="2 3">
    <name type="scientific">Cupriavidus taiwanensis</name>
    <dbReference type="NCBI Taxonomy" id="164546"/>
    <lineage>
        <taxon>Bacteria</taxon>
        <taxon>Pseudomonadati</taxon>
        <taxon>Pseudomonadota</taxon>
        <taxon>Betaproteobacteria</taxon>
        <taxon>Burkholderiales</taxon>
        <taxon>Burkholderiaceae</taxon>
        <taxon>Cupriavidus</taxon>
    </lineage>
</organism>
<dbReference type="RefSeq" id="WP_147299644.1">
    <property type="nucleotide sequence ID" value="NZ_LT991976.1"/>
</dbReference>
<dbReference type="InterPro" id="IPR056906">
    <property type="entry name" value="ORF2/G2P_dom"/>
</dbReference>
<evidence type="ECO:0000313" key="3">
    <source>
        <dbReference type="Proteomes" id="UP000255505"/>
    </source>
</evidence>
<dbReference type="EMBL" id="LT991976">
    <property type="protein sequence ID" value="SPK73201.1"/>
    <property type="molecule type" value="Genomic_DNA"/>
</dbReference>
<name>A0A375IGT6_9BURK</name>
<protein>
    <recommendedName>
        <fullName evidence="1">Replication-associated protein ORF2/G2P domain-containing protein</fullName>
    </recommendedName>
</protein>
<sequence length="309" mass="35938">MLERMIGHGYDESQPDFIEKEADYHRRLAQEAVEREQRQLTPNVRKQTIVRYVTMPDGQTELVGYQINRHKDFDLMRAMPRAKRGESENREKSLSNSCQRARKNLRLKVKAIRGDHMLTLTYRENVIDRDRVAKDFKEFVRRVNKLKSKALRKLDYVAVLEQQERGAWHIHCAVHGWQHVQVLRAIWLEVVGKDNGNIDVQGPRSQGAKRVRGVHQIADYLSKYIDKDGEDVALNKKRYWASKGIVVPERVTLGTWEGDDLDDALAYAFKWLAENCNLQGVAAYVSRGRECFWFATADRWYAPDLPDGV</sequence>
<dbReference type="Proteomes" id="UP000255505">
    <property type="component" value="Chromosome I"/>
</dbReference>
<reference evidence="2 3" key="1">
    <citation type="submission" date="2018-01" db="EMBL/GenBank/DDBJ databases">
        <authorList>
            <person name="Gaut B.S."/>
            <person name="Morton B.R."/>
            <person name="Clegg M.T."/>
            <person name="Duvall M.R."/>
        </authorList>
    </citation>
    <scope>NUCLEOTIDE SEQUENCE [LARGE SCALE GENOMIC DNA]</scope>
    <source>
        <strain evidence="2">Cupriavidus taiwanensis LMG 19425</strain>
    </source>
</reference>
<feature type="domain" description="Replication-associated protein ORF2/G2P" evidence="1">
    <location>
        <begin position="116"/>
        <end position="228"/>
    </location>
</feature>